<keyword evidence="3" id="KW-1185">Reference proteome</keyword>
<evidence type="ECO:0000313" key="3">
    <source>
        <dbReference type="Proteomes" id="UP001524435"/>
    </source>
</evidence>
<dbReference type="PANTHER" id="PTHR10937:SF17">
    <property type="entry name" value="GLUCOSAMINE-FRUCTOSE-6-PHOSPHATE AMINOTRANSFERASE"/>
    <property type="match status" value="1"/>
</dbReference>
<accession>A0ABT1SHG5</accession>
<gene>
    <name evidence="2" type="ORF">NE663_00060</name>
</gene>
<name>A0ABT1SHG5_9FIRM</name>
<sequence>MLTLMDMIERVPSVIEAILENRKEATKEMMAYIAPRLQEIDEIVLVGSGTSNTCSQTSREVVEEVSGISTTAILPNVFLAKKAYNPNALYLFTSQSGTSTLTQEAQKKMKEAGNLVVAMSEADTTPLAKESGAHVDMGCGNEEFGQRTIGYCASILTQIMIGMEIGLARGYLSEEAYESYLADARRVPASHKAICEKTMKWFDDNKWKLMNVESFALYGAGPLWGVAQEGALKILEIAKRFLCVGYEMDDGMHGPTMGFTKKMGIIILNDGRNEGIANGLANYVKKEVGDCFVIGQNTIDARDLPFDAVGGVFRCLEYAPVVEILAHRLAADYGIVTKEWKLQDPLPEAKYFNTHDEE</sequence>
<organism evidence="2 3">
    <name type="scientific">Massilicoli timonensis</name>
    <dbReference type="NCBI Taxonomy" id="2015901"/>
    <lineage>
        <taxon>Bacteria</taxon>
        <taxon>Bacillati</taxon>
        <taxon>Bacillota</taxon>
        <taxon>Erysipelotrichia</taxon>
        <taxon>Erysipelotrichales</taxon>
        <taxon>Erysipelotrichaceae</taxon>
        <taxon>Massilicoli</taxon>
    </lineage>
</organism>
<dbReference type="SUPFAM" id="SSF53697">
    <property type="entry name" value="SIS domain"/>
    <property type="match status" value="1"/>
</dbReference>
<dbReference type="EMBL" id="JANGCH010000001">
    <property type="protein sequence ID" value="MCQ5120654.1"/>
    <property type="molecule type" value="Genomic_DNA"/>
</dbReference>
<dbReference type="PROSITE" id="PS51464">
    <property type="entry name" value="SIS"/>
    <property type="match status" value="1"/>
</dbReference>
<feature type="domain" description="SIS" evidence="1">
    <location>
        <begin position="33"/>
        <end position="165"/>
    </location>
</feature>
<evidence type="ECO:0000259" key="1">
    <source>
        <dbReference type="PROSITE" id="PS51464"/>
    </source>
</evidence>
<dbReference type="InterPro" id="IPR001347">
    <property type="entry name" value="SIS_dom"/>
</dbReference>
<dbReference type="InterPro" id="IPR046348">
    <property type="entry name" value="SIS_dom_sf"/>
</dbReference>
<proteinExistence type="predicted"/>
<dbReference type="Proteomes" id="UP001524435">
    <property type="component" value="Unassembled WGS sequence"/>
</dbReference>
<dbReference type="PANTHER" id="PTHR10937">
    <property type="entry name" value="GLUCOSAMINE--FRUCTOSE-6-PHOSPHATE AMINOTRANSFERASE, ISOMERIZING"/>
    <property type="match status" value="1"/>
</dbReference>
<dbReference type="Pfam" id="PF01380">
    <property type="entry name" value="SIS"/>
    <property type="match status" value="1"/>
</dbReference>
<protein>
    <submittedName>
        <fullName evidence="2">SIS domain-containing protein</fullName>
    </submittedName>
</protein>
<dbReference type="Gene3D" id="3.40.50.10490">
    <property type="entry name" value="Glucose-6-phosphate isomerase like protein, domain 1"/>
    <property type="match status" value="2"/>
</dbReference>
<reference evidence="2 3" key="1">
    <citation type="submission" date="2022-06" db="EMBL/GenBank/DDBJ databases">
        <title>Isolation of gut microbiota from human fecal samples.</title>
        <authorList>
            <person name="Pamer E.G."/>
            <person name="Barat B."/>
            <person name="Waligurski E."/>
            <person name="Medina S."/>
            <person name="Paddock L."/>
            <person name="Mostad J."/>
        </authorList>
    </citation>
    <scope>NUCLEOTIDE SEQUENCE [LARGE SCALE GENOMIC DNA]</scope>
    <source>
        <strain evidence="2 3">DFI.6.1</strain>
    </source>
</reference>
<dbReference type="RefSeq" id="WP_178200053.1">
    <property type="nucleotide sequence ID" value="NZ_CALVCM010000016.1"/>
</dbReference>
<comment type="caution">
    <text evidence="2">The sequence shown here is derived from an EMBL/GenBank/DDBJ whole genome shotgun (WGS) entry which is preliminary data.</text>
</comment>
<evidence type="ECO:0000313" key="2">
    <source>
        <dbReference type="EMBL" id="MCQ5120654.1"/>
    </source>
</evidence>